<protein>
    <submittedName>
        <fullName evidence="1">Uncharacterized protein</fullName>
    </submittedName>
</protein>
<gene>
    <name evidence="1" type="ORF">CEXT_96711</name>
</gene>
<dbReference type="AlphaFoldDB" id="A0AAV4UKT8"/>
<comment type="caution">
    <text evidence="1">The sequence shown here is derived from an EMBL/GenBank/DDBJ whole genome shotgun (WGS) entry which is preliminary data.</text>
</comment>
<evidence type="ECO:0000313" key="2">
    <source>
        <dbReference type="Proteomes" id="UP001054945"/>
    </source>
</evidence>
<dbReference type="EMBL" id="BPLR01013062">
    <property type="protein sequence ID" value="GIY58457.1"/>
    <property type="molecule type" value="Genomic_DNA"/>
</dbReference>
<keyword evidence="2" id="KW-1185">Reference proteome</keyword>
<dbReference type="Proteomes" id="UP001054945">
    <property type="component" value="Unassembled WGS sequence"/>
</dbReference>
<accession>A0AAV4UKT8</accession>
<proteinExistence type="predicted"/>
<organism evidence="1 2">
    <name type="scientific">Caerostris extrusa</name>
    <name type="common">Bark spider</name>
    <name type="synonym">Caerostris bankana</name>
    <dbReference type="NCBI Taxonomy" id="172846"/>
    <lineage>
        <taxon>Eukaryota</taxon>
        <taxon>Metazoa</taxon>
        <taxon>Ecdysozoa</taxon>
        <taxon>Arthropoda</taxon>
        <taxon>Chelicerata</taxon>
        <taxon>Arachnida</taxon>
        <taxon>Araneae</taxon>
        <taxon>Araneomorphae</taxon>
        <taxon>Entelegynae</taxon>
        <taxon>Araneoidea</taxon>
        <taxon>Araneidae</taxon>
        <taxon>Caerostris</taxon>
    </lineage>
</organism>
<name>A0AAV4UKT8_CAEEX</name>
<sequence>MQRALFSNKLFISQSTEIPRTRSRVASSGDWENSNSSFASHLECENKPSIISERNKNSRAKTNLNNFVFCAKKLMLSLQTYAYHLANRDIFHLLPKKNDSSSLRTESPSSNWDFSGSIALMKETDSSFHCFQHINYSLTPDEHLPPPFPKTVSEGLGHWNLSNCAILAPGRLFGRSRYHLRKFERTLLTIISSSAEELSPYLIRDWAGNQVRLRRLRNLVDEGTGSLTLMKMTDSSFHCFRRINYSLTPDEHSPPLLKLCPRDWDTGSC</sequence>
<reference evidence="1 2" key="1">
    <citation type="submission" date="2021-06" db="EMBL/GenBank/DDBJ databases">
        <title>Caerostris extrusa draft genome.</title>
        <authorList>
            <person name="Kono N."/>
            <person name="Arakawa K."/>
        </authorList>
    </citation>
    <scope>NUCLEOTIDE SEQUENCE [LARGE SCALE GENOMIC DNA]</scope>
</reference>
<evidence type="ECO:0000313" key="1">
    <source>
        <dbReference type="EMBL" id="GIY58457.1"/>
    </source>
</evidence>